<dbReference type="AlphaFoldDB" id="A0AAN4ZYJ5"/>
<gene>
    <name evidence="1" type="ORF">GCM10008024_11220</name>
</gene>
<reference evidence="1" key="2">
    <citation type="submission" date="2023-06" db="EMBL/GenBank/DDBJ databases">
        <authorList>
            <person name="Sun Q."/>
            <person name="Zhou Y."/>
        </authorList>
    </citation>
    <scope>NUCLEOTIDE SEQUENCE</scope>
    <source>
        <strain evidence="1">CGMCC 1.10859</strain>
    </source>
</reference>
<sequence length="110" mass="11890">MTLDTPAEEGEAPRPLVSEASLLYTTAAEVFAQMIRELQGGALDEAKRAPGYARELRQALQAVLTERTILEKLRKEHGREGGGDPAELDFAAARAEIGRRLACLRDAADG</sequence>
<reference evidence="1" key="1">
    <citation type="journal article" date="2014" name="Int. J. Syst. Evol. Microbiol.">
        <title>Complete genome sequence of Corynebacterium casei LMG S-19264T (=DSM 44701T), isolated from a smear-ripened cheese.</title>
        <authorList>
            <consortium name="US DOE Joint Genome Institute (JGI-PGF)"/>
            <person name="Walter F."/>
            <person name="Albersmeier A."/>
            <person name="Kalinowski J."/>
            <person name="Ruckert C."/>
        </authorList>
    </citation>
    <scope>NUCLEOTIDE SEQUENCE</scope>
    <source>
        <strain evidence="1">CGMCC 1.10859</strain>
    </source>
</reference>
<accession>A0AAN4ZYJ5</accession>
<protein>
    <submittedName>
        <fullName evidence="1">Uncharacterized protein</fullName>
    </submittedName>
</protein>
<comment type="caution">
    <text evidence="1">The sequence shown here is derived from an EMBL/GenBank/DDBJ whole genome shotgun (WGS) entry which is preliminary data.</text>
</comment>
<dbReference type="EMBL" id="BNAB01000004">
    <property type="protein sequence ID" value="GHE00293.1"/>
    <property type="molecule type" value="Genomic_DNA"/>
</dbReference>
<name>A0AAN4ZYJ5_9RHOB</name>
<proteinExistence type="predicted"/>
<evidence type="ECO:0000313" key="1">
    <source>
        <dbReference type="EMBL" id="GHE00293.1"/>
    </source>
</evidence>
<evidence type="ECO:0000313" key="2">
    <source>
        <dbReference type="Proteomes" id="UP000634647"/>
    </source>
</evidence>
<dbReference type="Proteomes" id="UP000634647">
    <property type="component" value="Unassembled WGS sequence"/>
</dbReference>
<organism evidence="1 2">
    <name type="scientific">Allgaiera indica</name>
    <dbReference type="NCBI Taxonomy" id="765699"/>
    <lineage>
        <taxon>Bacteria</taxon>
        <taxon>Pseudomonadati</taxon>
        <taxon>Pseudomonadota</taxon>
        <taxon>Alphaproteobacteria</taxon>
        <taxon>Rhodobacterales</taxon>
        <taxon>Paracoccaceae</taxon>
        <taxon>Allgaiera</taxon>
    </lineage>
</organism>